<organism evidence="1 2">
    <name type="scientific">Rhodopirellula islandica</name>
    <dbReference type="NCBI Taxonomy" id="595434"/>
    <lineage>
        <taxon>Bacteria</taxon>
        <taxon>Pseudomonadati</taxon>
        <taxon>Planctomycetota</taxon>
        <taxon>Planctomycetia</taxon>
        <taxon>Pirellulales</taxon>
        <taxon>Pirellulaceae</taxon>
        <taxon>Rhodopirellula</taxon>
    </lineage>
</organism>
<name>A0A0J1BJ10_RHOIS</name>
<reference evidence="1" key="1">
    <citation type="submission" date="2015-05" db="EMBL/GenBank/DDBJ databases">
        <title>Permanent draft genome of Rhodopirellula islandicus K833.</title>
        <authorList>
            <person name="Kizina J."/>
            <person name="Richter M."/>
            <person name="Glockner F.O."/>
            <person name="Harder J."/>
        </authorList>
    </citation>
    <scope>NUCLEOTIDE SEQUENCE [LARGE SCALE GENOMIC DNA]</scope>
    <source>
        <strain evidence="1">K833</strain>
    </source>
</reference>
<accession>A0A0J1BJ10</accession>
<sequence length="51" mass="5414">MFHNETAMSSFHGNSAFLKPSQIAVCDWPTHGPVVLRAALSDGLPLSGNFG</sequence>
<comment type="caution">
    <text evidence="1">The sequence shown here is derived from an EMBL/GenBank/DDBJ whole genome shotgun (WGS) entry which is preliminary data.</text>
</comment>
<dbReference type="EMBL" id="LECT01000015">
    <property type="protein sequence ID" value="KLU06520.1"/>
    <property type="molecule type" value="Genomic_DNA"/>
</dbReference>
<evidence type="ECO:0000313" key="1">
    <source>
        <dbReference type="EMBL" id="KLU06520.1"/>
    </source>
</evidence>
<proteinExistence type="predicted"/>
<dbReference type="AlphaFoldDB" id="A0A0J1BJ10"/>
<dbReference type="Proteomes" id="UP000036367">
    <property type="component" value="Unassembled WGS sequence"/>
</dbReference>
<keyword evidence="2" id="KW-1185">Reference proteome</keyword>
<evidence type="ECO:0000313" key="2">
    <source>
        <dbReference type="Proteomes" id="UP000036367"/>
    </source>
</evidence>
<gene>
    <name evidence="1" type="ORF">RISK_001731</name>
</gene>
<protein>
    <submittedName>
        <fullName evidence="1">Uncharacterized protein</fullName>
    </submittedName>
</protein>
<dbReference type="PATRIC" id="fig|595434.4.peg.1650"/>